<comment type="caution">
    <text evidence="4">The sequence shown here is derived from an EMBL/GenBank/DDBJ whole genome shotgun (WGS) entry which is preliminary data.</text>
</comment>
<dbReference type="AlphaFoldDB" id="A0A124JW33"/>
<proteinExistence type="predicted"/>
<evidence type="ECO:0000256" key="1">
    <source>
        <dbReference type="ARBA" id="ARBA00023125"/>
    </source>
</evidence>
<gene>
    <name evidence="4" type="ORF">AQZ52_06875</name>
</gene>
<reference evidence="4 5" key="1">
    <citation type="submission" date="2015-10" db="EMBL/GenBank/DDBJ databases">
        <title>Draft genome sequence of Novosphingobium fuchskuhlense DSM 25065 isolated from a surface water sample of the southwest basin of Lake Grosse Fuchskuhle.</title>
        <authorList>
            <person name="Ruckert C."/>
            <person name="Winkler A."/>
            <person name="Glaeser J."/>
            <person name="Grossart H.-P."/>
            <person name="Kalinowski J."/>
            <person name="Glaeser S."/>
        </authorList>
    </citation>
    <scope>NUCLEOTIDE SEQUENCE [LARGE SCALE GENOMIC DNA]</scope>
    <source>
        <strain evidence="4 5">FNE08-7</strain>
    </source>
</reference>
<keyword evidence="1 2" id="KW-0238">DNA-binding</keyword>
<dbReference type="InterPro" id="IPR009057">
    <property type="entry name" value="Homeodomain-like_sf"/>
</dbReference>
<dbReference type="Proteomes" id="UP000058012">
    <property type="component" value="Unassembled WGS sequence"/>
</dbReference>
<dbReference type="InterPro" id="IPR001647">
    <property type="entry name" value="HTH_TetR"/>
</dbReference>
<dbReference type="PROSITE" id="PS50977">
    <property type="entry name" value="HTH_TETR_2"/>
    <property type="match status" value="1"/>
</dbReference>
<evidence type="ECO:0000313" key="5">
    <source>
        <dbReference type="Proteomes" id="UP000058012"/>
    </source>
</evidence>
<dbReference type="GO" id="GO:0003677">
    <property type="term" value="F:DNA binding"/>
    <property type="evidence" value="ECO:0007669"/>
    <property type="project" value="UniProtKB-UniRule"/>
</dbReference>
<keyword evidence="5" id="KW-1185">Reference proteome</keyword>
<evidence type="ECO:0000256" key="2">
    <source>
        <dbReference type="PROSITE-ProRule" id="PRU00335"/>
    </source>
</evidence>
<dbReference type="RefSeq" id="WP_067907669.1">
    <property type="nucleotide sequence ID" value="NZ_KQ954244.1"/>
</dbReference>
<dbReference type="Pfam" id="PF00440">
    <property type="entry name" value="TetR_N"/>
    <property type="match status" value="1"/>
</dbReference>
<accession>A0A124JW33</accession>
<dbReference type="OrthoDB" id="5526106at2"/>
<evidence type="ECO:0000313" key="4">
    <source>
        <dbReference type="EMBL" id="KUR72920.1"/>
    </source>
</evidence>
<dbReference type="SUPFAM" id="SSF46689">
    <property type="entry name" value="Homeodomain-like"/>
    <property type="match status" value="1"/>
</dbReference>
<feature type="domain" description="HTH tetR-type" evidence="3">
    <location>
        <begin position="10"/>
        <end position="70"/>
    </location>
</feature>
<feature type="DNA-binding region" description="H-T-H motif" evidence="2">
    <location>
        <begin position="33"/>
        <end position="52"/>
    </location>
</feature>
<protein>
    <submittedName>
        <fullName evidence="4">TetR family transcriptional regulator</fullName>
    </submittedName>
</protein>
<evidence type="ECO:0000259" key="3">
    <source>
        <dbReference type="PROSITE" id="PS50977"/>
    </source>
</evidence>
<sequence>MTVRKRLSPEESRIAALEAARGLLIEAGPQAVTLKAVAGRIGRTHANLLHHFGSASGLQKELARHLAETICVGIREAVIASRSGIGSPRDVVDLTFDAFDREGAGALASWMLLTGNEDALDPIVDVIHDLVIEVGDFHSDAMRGTTLTLVLMALGDAQMGGPLSQALELPRHAARDYAARMLEAAIPEASGITQAG</sequence>
<dbReference type="EMBL" id="LLZS01000003">
    <property type="protein sequence ID" value="KUR72920.1"/>
    <property type="molecule type" value="Genomic_DNA"/>
</dbReference>
<name>A0A124JW33_9SPHN</name>
<organism evidence="4 5">
    <name type="scientific">Novosphingobium fuchskuhlense</name>
    <dbReference type="NCBI Taxonomy" id="1117702"/>
    <lineage>
        <taxon>Bacteria</taxon>
        <taxon>Pseudomonadati</taxon>
        <taxon>Pseudomonadota</taxon>
        <taxon>Alphaproteobacteria</taxon>
        <taxon>Sphingomonadales</taxon>
        <taxon>Sphingomonadaceae</taxon>
        <taxon>Novosphingobium</taxon>
    </lineage>
</organism>
<dbReference type="Gene3D" id="1.10.357.10">
    <property type="entry name" value="Tetracycline Repressor, domain 2"/>
    <property type="match status" value="1"/>
</dbReference>
<dbReference type="STRING" id="1117702.AQZ52_06875"/>